<dbReference type="STRING" id="486041.B0CW34"/>
<name>B0CW34_LACBS</name>
<proteinExistence type="predicted"/>
<dbReference type="Gene3D" id="2.130.10.10">
    <property type="entry name" value="YVTN repeat-like/Quinoprotein amine dehydrogenase"/>
    <property type="match status" value="1"/>
</dbReference>
<dbReference type="OrthoDB" id="3238562at2759"/>
<feature type="region of interest" description="Disordered" evidence="2">
    <location>
        <begin position="566"/>
        <end position="635"/>
    </location>
</feature>
<dbReference type="SMART" id="SM00320">
    <property type="entry name" value="WD40"/>
    <property type="match status" value="2"/>
</dbReference>
<gene>
    <name evidence="3" type="ORF">LACBIDRAFT_292649</name>
</gene>
<protein>
    <submittedName>
        <fullName evidence="3">Predicted protein</fullName>
    </submittedName>
</protein>
<evidence type="ECO:0000256" key="2">
    <source>
        <dbReference type="SAM" id="MobiDB-lite"/>
    </source>
</evidence>
<evidence type="ECO:0000256" key="1">
    <source>
        <dbReference type="PROSITE-ProRule" id="PRU00221"/>
    </source>
</evidence>
<dbReference type="EMBL" id="DS547093">
    <property type="protein sequence ID" value="EDR13443.1"/>
    <property type="molecule type" value="Genomic_DNA"/>
</dbReference>
<dbReference type="InterPro" id="IPR001680">
    <property type="entry name" value="WD40_rpt"/>
</dbReference>
<evidence type="ECO:0000313" key="3">
    <source>
        <dbReference type="EMBL" id="EDR13443.1"/>
    </source>
</evidence>
<accession>B0CW34</accession>
<dbReference type="AlphaFoldDB" id="B0CW34"/>
<dbReference type="RefSeq" id="XP_001875941.1">
    <property type="nucleotide sequence ID" value="XM_001875906.1"/>
</dbReference>
<dbReference type="PROSITE" id="PS50082">
    <property type="entry name" value="WD_REPEATS_2"/>
    <property type="match status" value="1"/>
</dbReference>
<dbReference type="InParanoid" id="B0CW34"/>
<dbReference type="Proteomes" id="UP000001194">
    <property type="component" value="Unassembled WGS sequence"/>
</dbReference>
<dbReference type="HOGENOM" id="CLU_273635_0_0_1"/>
<evidence type="ECO:0000313" key="4">
    <source>
        <dbReference type="Proteomes" id="UP000001194"/>
    </source>
</evidence>
<dbReference type="SUPFAM" id="SSF50978">
    <property type="entry name" value="WD40 repeat-like"/>
    <property type="match status" value="1"/>
</dbReference>
<feature type="compositionally biased region" description="Basic and acidic residues" evidence="2">
    <location>
        <begin position="590"/>
        <end position="609"/>
    </location>
</feature>
<dbReference type="KEGG" id="lbc:LACBIDRAFT_292649"/>
<organism evidence="4">
    <name type="scientific">Laccaria bicolor (strain S238N-H82 / ATCC MYA-4686)</name>
    <name type="common">Bicoloured deceiver</name>
    <name type="synonym">Laccaria laccata var. bicolor</name>
    <dbReference type="NCBI Taxonomy" id="486041"/>
    <lineage>
        <taxon>Eukaryota</taxon>
        <taxon>Fungi</taxon>
        <taxon>Dikarya</taxon>
        <taxon>Basidiomycota</taxon>
        <taxon>Agaricomycotina</taxon>
        <taxon>Agaricomycetes</taxon>
        <taxon>Agaricomycetidae</taxon>
        <taxon>Agaricales</taxon>
        <taxon>Agaricineae</taxon>
        <taxon>Hydnangiaceae</taxon>
        <taxon>Laccaria</taxon>
    </lineage>
</organism>
<sequence length="1175" mass="128980">MDRYLGKPLPFLHGWRKIPGDGSSIGVIVFSPDATLIATGDDKGMLSIWQAAPAWRVIRKYFLRSRIRGLCWNPIHQLTLFVGCASGCLYTFDYVIHTLEKESANVRQLPGYIHSLAINESASKLAIGYTNVEGVHIAFVEDPCGDVLLISYFGPLGIHAGAALSPSGSILAATNMDDGIDWYSITRREYVSTTYYDVQGASRSRRLVGITFLDEVTVLAGHVNGHIVLATTTMTSGPRLFTLRRKPSKSNREDLLALCTPNLIHPSIVVQVLPRGIRAGDCHILAALGEGRDTTFVAAFVTFPDVSKPWVDDRINLEISQAPSTFMKASSEVNLKRNRSSQRVPKQSSTSTIILLSLAALASMLFIWHDVLQAHHAGSRLSNKVNLERDSRELTTTPPPASAVQTTISTVSYTTTTITTTMTVILLANHTATVEEPTTHSSDTASTAIRLAMALLVPISILAYSSFKSSRLATPSDPAMFNGSLDIAPFTPPEPIQPTTLRDPECEKLLSPSAALQRPIGQTSLTLVSAEGQADDSCPGSTIEMVPANWPGGPLSCDEETLIPQDVDGAPRINSPDCQLPPNHSSPTTIDEHRRVTEDARAGDGRTDDSNTNSDPRTVLPDMQKAPRSMPEGPGMRRRFEEDFALPSIPDEEIIIDPTPEVDNTERLAVLDQRLKDLNESWATWMKEVDEMIGYNKNSFGGTQEISHALYILPRDRDFDFDSLLQTVQDECNGDDPFGSNSPLTSPEASPPPSPALLPQEVTSTDPIFEMDQSGVGPIRQTKSNHAKRQGHSSRRKRRKEDKDRKNLNNEAAIYEPRASSSSKHIRPSSALHTDVDSENQLLAASTGYVGARGSGRGGRRMLPLQIFIEPNSRFGLELKHWDGRVSIPILDQKRRVIAVLVGCPGNGVGHSGVTREWQRLNELACQALEDARSKLTFSSKEKVHRRGRFPALGVGISHGSGQTRPGNLHHSSHNMAILQQLLANEAFIRLSGFVIGAFGTWAPKLHAYYVETLNKLLKHDPNLFLNFANGVWAAATFNFGPKTVCFKHKDCANLPHGWCGITALGNFNPNLGGHIIFWQLGLIIQFPPASSILVPSASVDHQNVPIGADERRYSFTQYTAGALFRWAEHGFQKEEEYLGSLTAKGREQELKRMSEMMKKGLNMFSTIDELAQSK</sequence>
<feature type="compositionally biased region" description="Basic residues" evidence="2">
    <location>
        <begin position="783"/>
        <end position="800"/>
    </location>
</feature>
<keyword evidence="1" id="KW-0853">WD repeat</keyword>
<feature type="region of interest" description="Disordered" evidence="2">
    <location>
        <begin position="730"/>
        <end position="838"/>
    </location>
</feature>
<dbReference type="GeneID" id="6071741"/>
<feature type="repeat" description="WD" evidence="1">
    <location>
        <begin position="18"/>
        <end position="50"/>
    </location>
</feature>
<dbReference type="InterPro" id="IPR015943">
    <property type="entry name" value="WD40/YVTN_repeat-like_dom_sf"/>
</dbReference>
<dbReference type="Gene3D" id="3.60.130.30">
    <property type="match status" value="1"/>
</dbReference>
<reference evidence="3 4" key="1">
    <citation type="journal article" date="2008" name="Nature">
        <title>The genome of Laccaria bicolor provides insights into mycorrhizal symbiosis.</title>
        <authorList>
            <person name="Martin F."/>
            <person name="Aerts A."/>
            <person name="Ahren D."/>
            <person name="Brun A."/>
            <person name="Danchin E.G.J."/>
            <person name="Duchaussoy F."/>
            <person name="Gibon J."/>
            <person name="Kohler A."/>
            <person name="Lindquist E."/>
            <person name="Pereda V."/>
            <person name="Salamov A."/>
            <person name="Shapiro H.J."/>
            <person name="Wuyts J."/>
            <person name="Blaudez D."/>
            <person name="Buee M."/>
            <person name="Brokstein P."/>
            <person name="Canbaeck B."/>
            <person name="Cohen D."/>
            <person name="Courty P.E."/>
            <person name="Coutinho P.M."/>
            <person name="Delaruelle C."/>
            <person name="Detter J.C."/>
            <person name="Deveau A."/>
            <person name="DiFazio S."/>
            <person name="Duplessis S."/>
            <person name="Fraissinet-Tachet L."/>
            <person name="Lucic E."/>
            <person name="Frey-Klett P."/>
            <person name="Fourrey C."/>
            <person name="Feussner I."/>
            <person name="Gay G."/>
            <person name="Grimwood J."/>
            <person name="Hoegger P.J."/>
            <person name="Jain P."/>
            <person name="Kilaru S."/>
            <person name="Labbe J."/>
            <person name="Lin Y.C."/>
            <person name="Legue V."/>
            <person name="Le Tacon F."/>
            <person name="Marmeisse R."/>
            <person name="Melayah D."/>
            <person name="Montanini B."/>
            <person name="Muratet M."/>
            <person name="Nehls U."/>
            <person name="Niculita-Hirzel H."/>
            <person name="Oudot-Le Secq M.P."/>
            <person name="Peter M."/>
            <person name="Quesneville H."/>
            <person name="Rajashekar B."/>
            <person name="Reich M."/>
            <person name="Rouhier N."/>
            <person name="Schmutz J."/>
            <person name="Yin T."/>
            <person name="Chalot M."/>
            <person name="Henrissat B."/>
            <person name="Kuees U."/>
            <person name="Lucas S."/>
            <person name="Van de Peer Y."/>
            <person name="Podila G.K."/>
            <person name="Polle A."/>
            <person name="Pukkila P.J."/>
            <person name="Richardson P.M."/>
            <person name="Rouze P."/>
            <person name="Sanders I.R."/>
            <person name="Stajich J.E."/>
            <person name="Tunlid A."/>
            <person name="Tuskan G."/>
            <person name="Grigoriev I.V."/>
        </authorList>
    </citation>
    <scope>NUCLEOTIDE SEQUENCE [LARGE SCALE GENOMIC DNA]</scope>
    <source>
        <strain evidence="4">S238N-H82 / ATCC MYA-4686</strain>
    </source>
</reference>
<dbReference type="InterPro" id="IPR036322">
    <property type="entry name" value="WD40_repeat_dom_sf"/>
</dbReference>
<keyword evidence="4" id="KW-1185">Reference proteome</keyword>